<protein>
    <recommendedName>
        <fullName evidence="3">GGDEF domain-containing protein</fullName>
    </recommendedName>
</protein>
<evidence type="ECO:0008006" key="3">
    <source>
        <dbReference type="Google" id="ProtNLM"/>
    </source>
</evidence>
<accession>C6HXE1</accession>
<evidence type="ECO:0000313" key="1">
    <source>
        <dbReference type="EMBL" id="EES52693.1"/>
    </source>
</evidence>
<keyword evidence="2" id="KW-1185">Reference proteome</keyword>
<sequence>MKKTASLHPNGTAIQQELLRALRYRRPLSLLSVSADFSGATSLATGTSRMEAILRRHLRSTDTVEEDTENHSFILLPETMPDGALVMARRIVKDLVRPSGAIKNLFIGISGIDDGIYRADDLMNTAILSGEAARICGNSIFSVRNFLDKSLSLPVMVAIIQNLPGDAVAHISSFLERTRHEPEGIRRAAADTAEKMAKKLRIEEDEQELLRFWILLHDLPRNTTAGNSEEVLPHLSRRKKVTHGKLLGMISPPDFPLGTRENALLTAVRMLLEEVVIYSNPTQELFGDLLRKVALECEHQGLNRQVMALFKKTVPADWLPFSS</sequence>
<dbReference type="Proteomes" id="UP000009374">
    <property type="component" value="Unassembled WGS sequence"/>
</dbReference>
<dbReference type="EMBL" id="GG693873">
    <property type="protein sequence ID" value="EES52693.1"/>
    <property type="molecule type" value="Genomic_DNA"/>
</dbReference>
<evidence type="ECO:0000313" key="2">
    <source>
        <dbReference type="Proteomes" id="UP000009374"/>
    </source>
</evidence>
<dbReference type="AlphaFoldDB" id="C6HXE1"/>
<proteinExistence type="predicted"/>
<gene>
    <name evidence="1" type="ORF">UBAL3_92050064</name>
</gene>
<name>C6HXE1_9BACT</name>
<organism evidence="1 2">
    <name type="scientific">Leptospirillum ferrodiazotrophum</name>
    <dbReference type="NCBI Taxonomy" id="412449"/>
    <lineage>
        <taxon>Bacteria</taxon>
        <taxon>Pseudomonadati</taxon>
        <taxon>Nitrospirota</taxon>
        <taxon>Nitrospiria</taxon>
        <taxon>Nitrospirales</taxon>
        <taxon>Nitrospiraceae</taxon>
        <taxon>Leptospirillum</taxon>
    </lineage>
</organism>
<reference evidence="1 2" key="1">
    <citation type="journal article" date="2009" name="Appl. Environ. Microbiol.">
        <title>Community genomic and proteomic analyses of chemoautotrophic iron-oxidizing "Leptospirillum rubarum" (Group II) and "Leptospirillum ferrodiazotrophum" (Group III) bacteria in acid mine drainage biofilms.</title>
        <authorList>
            <person name="Goltsman D.S."/>
            <person name="Denef V.J."/>
            <person name="Singer S.W."/>
            <person name="VerBerkmoes N.C."/>
            <person name="Lefsrud M."/>
            <person name="Mueller R.S."/>
            <person name="Dick G.J."/>
            <person name="Sun C.L."/>
            <person name="Wheeler K.E."/>
            <person name="Zemla A."/>
            <person name="Baker B.J."/>
            <person name="Hauser L."/>
            <person name="Land M."/>
            <person name="Shah M.B."/>
            <person name="Thelen M.P."/>
            <person name="Hettich R.L."/>
            <person name="Banfield J.F."/>
        </authorList>
    </citation>
    <scope>NUCLEOTIDE SEQUENCE [LARGE SCALE GENOMIC DNA]</scope>
</reference>